<evidence type="ECO:0000256" key="1">
    <source>
        <dbReference type="ARBA" id="ARBA00022676"/>
    </source>
</evidence>
<dbReference type="Proteomes" id="UP000295344">
    <property type="component" value="Unassembled WGS sequence"/>
</dbReference>
<dbReference type="PANTHER" id="PTHR45947">
    <property type="entry name" value="SULFOQUINOVOSYL TRANSFERASE SQD2"/>
    <property type="match status" value="1"/>
</dbReference>
<reference evidence="4 5" key="1">
    <citation type="submission" date="2019-03" db="EMBL/GenBank/DDBJ databases">
        <title>Genomic Encyclopedia of Archaeal and Bacterial Type Strains, Phase II (KMG-II): from individual species to whole genera.</title>
        <authorList>
            <person name="Goeker M."/>
        </authorList>
    </citation>
    <scope>NUCLEOTIDE SEQUENCE [LARGE SCALE GENOMIC DNA]</scope>
    <source>
        <strain evidence="4 5">DSM 24782</strain>
    </source>
</reference>
<dbReference type="AlphaFoldDB" id="A0A4R7FFI1"/>
<evidence type="ECO:0000256" key="2">
    <source>
        <dbReference type="ARBA" id="ARBA00022679"/>
    </source>
</evidence>
<proteinExistence type="predicted"/>
<dbReference type="EMBL" id="SOAM01000004">
    <property type="protein sequence ID" value="TDS74951.1"/>
    <property type="molecule type" value="Genomic_DNA"/>
</dbReference>
<dbReference type="Gene3D" id="3.40.50.2000">
    <property type="entry name" value="Glycogen Phosphorylase B"/>
    <property type="match status" value="2"/>
</dbReference>
<evidence type="ECO:0000313" key="5">
    <source>
        <dbReference type="Proteomes" id="UP000295344"/>
    </source>
</evidence>
<protein>
    <submittedName>
        <fullName evidence="4">Glycosyltransferase involved in cell wall biosynthesis</fullName>
    </submittedName>
</protein>
<dbReference type="PANTHER" id="PTHR45947:SF13">
    <property type="entry name" value="TRANSFERASE"/>
    <property type="match status" value="1"/>
</dbReference>
<keyword evidence="2 4" id="KW-0808">Transferase</keyword>
<feature type="domain" description="Glycosyltransferase subfamily 4-like N-terminal" evidence="3">
    <location>
        <begin position="16"/>
        <end position="126"/>
    </location>
</feature>
<dbReference type="Pfam" id="PF13692">
    <property type="entry name" value="Glyco_trans_1_4"/>
    <property type="match status" value="1"/>
</dbReference>
<dbReference type="RefSeq" id="WP_162850922.1">
    <property type="nucleotide sequence ID" value="NZ_BAAARP010000001.1"/>
</dbReference>
<dbReference type="GO" id="GO:0016757">
    <property type="term" value="F:glycosyltransferase activity"/>
    <property type="evidence" value="ECO:0007669"/>
    <property type="project" value="UniProtKB-KW"/>
</dbReference>
<dbReference type="SUPFAM" id="SSF53756">
    <property type="entry name" value="UDP-Glycosyltransferase/glycogen phosphorylase"/>
    <property type="match status" value="1"/>
</dbReference>
<evidence type="ECO:0000259" key="3">
    <source>
        <dbReference type="Pfam" id="PF13439"/>
    </source>
</evidence>
<dbReference type="Pfam" id="PF13439">
    <property type="entry name" value="Glyco_transf_4"/>
    <property type="match status" value="1"/>
</dbReference>
<dbReference type="InterPro" id="IPR050194">
    <property type="entry name" value="Glycosyltransferase_grp1"/>
</dbReference>
<dbReference type="InterPro" id="IPR028098">
    <property type="entry name" value="Glyco_trans_4-like_N"/>
</dbReference>
<keyword evidence="5" id="KW-1185">Reference proteome</keyword>
<evidence type="ECO:0000313" key="4">
    <source>
        <dbReference type="EMBL" id="TDS74951.1"/>
    </source>
</evidence>
<name>A0A4R7FFI1_9MICO</name>
<organism evidence="4 5">
    <name type="scientific">Amnibacterium kyonggiense</name>
    <dbReference type="NCBI Taxonomy" id="595671"/>
    <lineage>
        <taxon>Bacteria</taxon>
        <taxon>Bacillati</taxon>
        <taxon>Actinomycetota</taxon>
        <taxon>Actinomycetes</taxon>
        <taxon>Micrococcales</taxon>
        <taxon>Microbacteriaceae</taxon>
        <taxon>Amnibacterium</taxon>
    </lineage>
</organism>
<sequence>MTKILHVSSAFDVDFPGGITNYVRTLASSQLAAGNEVAVLDGGEHETWTSHPLGFMVRGHRATRVQHFSLRSPEDAEVSDSVLDVVRELQPDLVHFHLTIGVGVAFYRRFAELGIPYVISLHDYFLYCPRITMMDWRNTDCGGPEKHKCERCIGVLDQVDLLRRGGRKLSLPLPRIPSRSVTRRNEVISDFFGAAARILPVAARVEELYRREYPGASYTVSHIGSESALAPRLEKTSSARLRLTALGTLSKYKGAEVLAALARRLPKDRVEVRFHGRVDEPRWGRLAEEAGIDLRGPYRPDDLPGILQETDLGVMVPVWEDNAPQVVMEFLNSGTPVLATRMGGIPDFVDERNGFLFDHRSEAELTAAVEFASSLTPERARAWGASLPRLATPADHQRELGRIYEEALTA</sequence>
<dbReference type="GO" id="GO:1901137">
    <property type="term" value="P:carbohydrate derivative biosynthetic process"/>
    <property type="evidence" value="ECO:0007669"/>
    <property type="project" value="UniProtKB-ARBA"/>
</dbReference>
<comment type="caution">
    <text evidence="4">The sequence shown here is derived from an EMBL/GenBank/DDBJ whole genome shotgun (WGS) entry which is preliminary data.</text>
</comment>
<gene>
    <name evidence="4" type="ORF">CLV52_3475</name>
</gene>
<keyword evidence="1" id="KW-0328">Glycosyltransferase</keyword>
<accession>A0A4R7FFI1</accession>